<comment type="pathway">
    <text evidence="1">Lipid metabolism; fatty acid beta-oxidation.</text>
</comment>
<evidence type="ECO:0000259" key="11">
    <source>
        <dbReference type="Pfam" id="PF00725"/>
    </source>
</evidence>
<evidence type="ECO:0000256" key="7">
    <source>
        <dbReference type="ARBA" id="ARBA00023098"/>
    </source>
</evidence>
<keyword evidence="7" id="KW-0443">Lipid metabolism</keyword>
<evidence type="ECO:0000256" key="1">
    <source>
        <dbReference type="ARBA" id="ARBA00005005"/>
    </source>
</evidence>
<dbReference type="InterPro" id="IPR001753">
    <property type="entry name" value="Enoyl-CoA_hydra/iso"/>
</dbReference>
<evidence type="ECO:0000256" key="8">
    <source>
        <dbReference type="ARBA" id="ARBA00023239"/>
    </source>
</evidence>
<feature type="domain" description="3-hydroxyacyl-CoA dehydrogenase C-terminal" evidence="11">
    <location>
        <begin position="501"/>
        <end position="601"/>
    </location>
</feature>
<dbReference type="Pfam" id="PF02737">
    <property type="entry name" value="3HCDH_N"/>
    <property type="match status" value="1"/>
</dbReference>
<evidence type="ECO:0000256" key="2">
    <source>
        <dbReference type="ARBA" id="ARBA00007005"/>
    </source>
</evidence>
<sequence length="719" mass="77849">MSNYIRLEKDADGIVELIFDQPGKSVNVMGDDYAEAMPKALDELEAMKDDITGVYIRSGKPGQFFAGGDITQMLEMDLNPEPAERQRMFEELLKSKEPLQRLEALGVPVAVGINGAALGGGYEIALACHYRVALNDSKVQIGLPEAMLGLMPGAGGVVRLVRLLGMEKALPLIAQGKRLRAERALEAGLIDALAEDEAEMAAHAKAWIKANPEACQPWEKPEYAMPGGLPDDPAAQGLTYFGPINVMNQTHGNMPAQQVIFAAVVDTARVDYDTAHKVEARYFQRLLLDQVSRNMMTTFFVQMNQLDAGASRPDDIAKREVKKLGILGAGVMGAGIAFNAAKVGIEVVLKDIDQERADKGKEYAVTACERDRRLDEAASEALLARIHATGEAADLADCELVIEAVFEDRRVKATVTKETETVLGESAIFASNTSALPITELAEASVRPQNFIGMHFFSPAERMPLVEIITGEQTSDEALALAFDLSQQLGKKPIVVKDAPGFFTTRVIGQTIEQGQLMLAEGVNPALIENAAAFNGSPMGPLETLDSISIETAYHGMQGRKADAEARGETFDGGPVSEVIRVMVEDCKRTGQRAGAGFYDYNEKGKKIATWPGLKDYFAPHGYVDIDFQDVRDRLLFPQVLEAIRIMEQGVLTSVPDGNIGSIMGIGFPPHTGGVFQCVNAYGLQAFAVRAAELATKYGDVFSPPQLLLDMAERGETFS</sequence>
<dbReference type="GO" id="GO:0006635">
    <property type="term" value="P:fatty acid beta-oxidation"/>
    <property type="evidence" value="ECO:0007669"/>
    <property type="project" value="UniProtKB-UniPathway"/>
</dbReference>
<keyword evidence="5" id="KW-0560">Oxidoreductase</keyword>
<dbReference type="GO" id="GO:0070403">
    <property type="term" value="F:NAD+ binding"/>
    <property type="evidence" value="ECO:0007669"/>
    <property type="project" value="InterPro"/>
</dbReference>
<dbReference type="FunFam" id="3.40.50.720:FF:000009">
    <property type="entry name" value="Fatty oxidation complex, alpha subunit"/>
    <property type="match status" value="1"/>
</dbReference>
<dbReference type="UniPathway" id="UPA00659"/>
<protein>
    <submittedName>
        <fullName evidence="13">3-hydroxyacyl-CoA dehydrogenase</fullName>
    </submittedName>
</protein>
<keyword evidence="9" id="KW-0511">Multifunctional enzyme</keyword>
<evidence type="ECO:0000256" key="5">
    <source>
        <dbReference type="ARBA" id="ARBA00023002"/>
    </source>
</evidence>
<dbReference type="Gene3D" id="3.40.50.720">
    <property type="entry name" value="NAD(P)-binding Rossmann-like Domain"/>
    <property type="match status" value="1"/>
</dbReference>
<dbReference type="Gene3D" id="1.10.1040.50">
    <property type="match status" value="1"/>
</dbReference>
<evidence type="ECO:0000313" key="13">
    <source>
        <dbReference type="EMBL" id="TXS94224.1"/>
    </source>
</evidence>
<dbReference type="PANTHER" id="PTHR43612:SF3">
    <property type="entry name" value="TRIFUNCTIONAL ENZYME SUBUNIT ALPHA, MITOCHONDRIAL"/>
    <property type="match status" value="1"/>
</dbReference>
<comment type="caution">
    <text evidence="13">The sequence shown here is derived from an EMBL/GenBank/DDBJ whole genome shotgun (WGS) entry which is preliminary data.</text>
</comment>
<dbReference type="InterPro" id="IPR036291">
    <property type="entry name" value="NAD(P)-bd_dom_sf"/>
</dbReference>
<dbReference type="Gene3D" id="3.90.226.10">
    <property type="entry name" value="2-enoyl-CoA Hydratase, Chain A, domain 1"/>
    <property type="match status" value="1"/>
</dbReference>
<dbReference type="PANTHER" id="PTHR43612">
    <property type="entry name" value="TRIFUNCTIONAL ENZYME SUBUNIT ALPHA"/>
    <property type="match status" value="1"/>
</dbReference>
<dbReference type="AlphaFoldDB" id="A0A5C9A2J2"/>
<evidence type="ECO:0000256" key="10">
    <source>
        <dbReference type="ARBA" id="ARBA00049556"/>
    </source>
</evidence>
<dbReference type="Pfam" id="PF00725">
    <property type="entry name" value="3HCDH"/>
    <property type="match status" value="1"/>
</dbReference>
<gene>
    <name evidence="13" type="ORF">FV139_11560</name>
</gene>
<keyword evidence="3" id="KW-0276">Fatty acid metabolism</keyword>
<evidence type="ECO:0000256" key="3">
    <source>
        <dbReference type="ARBA" id="ARBA00022832"/>
    </source>
</evidence>
<dbReference type="SUPFAM" id="SSF48179">
    <property type="entry name" value="6-phosphogluconate dehydrogenase C-terminal domain-like"/>
    <property type="match status" value="2"/>
</dbReference>
<feature type="domain" description="3-hydroxyacyl-CoA dehydrogenase NAD binding" evidence="12">
    <location>
        <begin position="323"/>
        <end position="498"/>
    </location>
</feature>
<evidence type="ECO:0000256" key="6">
    <source>
        <dbReference type="ARBA" id="ARBA00023027"/>
    </source>
</evidence>
<evidence type="ECO:0000313" key="14">
    <source>
        <dbReference type="Proteomes" id="UP000321039"/>
    </source>
</evidence>
<reference evidence="13 14" key="1">
    <citation type="submission" date="2019-08" db="EMBL/GenBank/DDBJ databases">
        <title>Parahaliea maris sp. nov., isolated from the surface seawater.</title>
        <authorList>
            <person name="Liu Y."/>
        </authorList>
    </citation>
    <scope>NUCLEOTIDE SEQUENCE [LARGE SCALE GENOMIC DNA]</scope>
    <source>
        <strain evidence="13 14">HSLHS9</strain>
    </source>
</reference>
<dbReference type="InterPro" id="IPR006176">
    <property type="entry name" value="3-OHacyl-CoA_DH_NAD-bd"/>
</dbReference>
<evidence type="ECO:0000259" key="12">
    <source>
        <dbReference type="Pfam" id="PF02737"/>
    </source>
</evidence>
<dbReference type="Proteomes" id="UP000321039">
    <property type="component" value="Unassembled WGS sequence"/>
</dbReference>
<keyword evidence="14" id="KW-1185">Reference proteome</keyword>
<name>A0A5C9A2J2_9GAMM</name>
<accession>A0A5C9A2J2</accession>
<dbReference type="Pfam" id="PF00378">
    <property type="entry name" value="ECH_1"/>
    <property type="match status" value="1"/>
</dbReference>
<dbReference type="GO" id="GO:0016509">
    <property type="term" value="F:long-chain (3S)-3-hydroxyacyl-CoA dehydrogenase (NAD+) activity"/>
    <property type="evidence" value="ECO:0007669"/>
    <property type="project" value="TreeGrafter"/>
</dbReference>
<evidence type="ECO:0000256" key="4">
    <source>
        <dbReference type="ARBA" id="ARBA00022963"/>
    </source>
</evidence>
<evidence type="ECO:0000256" key="9">
    <source>
        <dbReference type="ARBA" id="ARBA00023268"/>
    </source>
</evidence>
<keyword evidence="8" id="KW-0456">Lyase</keyword>
<dbReference type="InterPro" id="IPR029045">
    <property type="entry name" value="ClpP/crotonase-like_dom_sf"/>
</dbReference>
<dbReference type="GO" id="GO:0004300">
    <property type="term" value="F:enoyl-CoA hydratase activity"/>
    <property type="evidence" value="ECO:0007669"/>
    <property type="project" value="TreeGrafter"/>
</dbReference>
<dbReference type="RefSeq" id="WP_148068566.1">
    <property type="nucleotide sequence ID" value="NZ_VRZA01000003.1"/>
</dbReference>
<keyword evidence="4" id="KW-0442">Lipid degradation</keyword>
<comment type="catalytic activity">
    <reaction evidence="10">
        <text>a (3S)-3-hydroxyacyl-CoA + NAD(+) = a 3-oxoacyl-CoA + NADH + H(+)</text>
        <dbReference type="Rhea" id="RHEA:22432"/>
        <dbReference type="ChEBI" id="CHEBI:15378"/>
        <dbReference type="ChEBI" id="CHEBI:57318"/>
        <dbReference type="ChEBI" id="CHEBI:57540"/>
        <dbReference type="ChEBI" id="CHEBI:57945"/>
        <dbReference type="ChEBI" id="CHEBI:90726"/>
        <dbReference type="EC" id="1.1.1.35"/>
    </reaction>
</comment>
<dbReference type="EMBL" id="VRZA01000003">
    <property type="protein sequence ID" value="TXS94224.1"/>
    <property type="molecule type" value="Genomic_DNA"/>
</dbReference>
<keyword evidence="6" id="KW-0520">NAD</keyword>
<dbReference type="SUPFAM" id="SSF52096">
    <property type="entry name" value="ClpP/crotonase"/>
    <property type="match status" value="1"/>
</dbReference>
<dbReference type="InterPro" id="IPR008927">
    <property type="entry name" value="6-PGluconate_DH-like_C_sf"/>
</dbReference>
<organism evidence="13 14">
    <name type="scientific">Parahaliea maris</name>
    <dbReference type="NCBI Taxonomy" id="2716870"/>
    <lineage>
        <taxon>Bacteria</taxon>
        <taxon>Pseudomonadati</taxon>
        <taxon>Pseudomonadota</taxon>
        <taxon>Gammaproteobacteria</taxon>
        <taxon>Cellvibrionales</taxon>
        <taxon>Halieaceae</taxon>
        <taxon>Parahaliea</taxon>
    </lineage>
</organism>
<dbReference type="InterPro" id="IPR050136">
    <property type="entry name" value="FA_oxidation_alpha_subunit"/>
</dbReference>
<comment type="similarity">
    <text evidence="2">In the central section; belongs to the 3-hydroxyacyl-CoA dehydrogenase family.</text>
</comment>
<dbReference type="CDD" id="cd06558">
    <property type="entry name" value="crotonase-like"/>
    <property type="match status" value="1"/>
</dbReference>
<dbReference type="SUPFAM" id="SSF51735">
    <property type="entry name" value="NAD(P)-binding Rossmann-fold domains"/>
    <property type="match status" value="1"/>
</dbReference>
<proteinExistence type="inferred from homology"/>
<dbReference type="InterPro" id="IPR006108">
    <property type="entry name" value="3HC_DH_C"/>
</dbReference>